<dbReference type="GO" id="GO:0000027">
    <property type="term" value="P:ribosomal large subunit assembly"/>
    <property type="evidence" value="ECO:0007669"/>
    <property type="project" value="UniProtKB-UniRule"/>
</dbReference>
<dbReference type="CDD" id="cd18787">
    <property type="entry name" value="SF2_C_DEAD"/>
    <property type="match status" value="1"/>
</dbReference>
<keyword evidence="4 5" id="KW-0067">ATP-binding</keyword>
<dbReference type="PANTHER" id="PTHR47959">
    <property type="entry name" value="ATP-DEPENDENT RNA HELICASE RHLE-RELATED"/>
    <property type="match status" value="1"/>
</dbReference>
<feature type="short sequence motif" description="Q motif" evidence="6">
    <location>
        <begin position="4"/>
        <end position="32"/>
    </location>
</feature>
<keyword evidence="3 5" id="KW-0347">Helicase</keyword>
<dbReference type="InterPro" id="IPR050079">
    <property type="entry name" value="DEAD_box_RNA_helicase"/>
</dbReference>
<dbReference type="PROSITE" id="PS51194">
    <property type="entry name" value="HELICASE_CTER"/>
    <property type="match status" value="1"/>
</dbReference>
<dbReference type="InterPro" id="IPR014001">
    <property type="entry name" value="Helicase_ATP-bd"/>
</dbReference>
<dbReference type="Gene3D" id="3.40.50.300">
    <property type="entry name" value="P-loop containing nucleotide triphosphate hydrolases"/>
    <property type="match status" value="2"/>
</dbReference>
<sequence>MTHDSFQAFGLSDEIVRALNELNMTMPTDVQKQVIPLAMENKDVLVTSQTGTGKTASYAIPICDTVDWEENRPQALILSPTRELAVQIQEDITNIGRFRRIKATALYGQEPVNKQKLELKQKTHVVVGTPGRVLDHIKKGTLMLNRIEHLVIDEADQMLDMGFIDQVEAILASLPKERTTSLFSATMRNEIRALAGRHMNAPDQIAIKQETVAADTIDQSVIHVTNKEKLQLLQDVTVVENPDSCLIFCNTQESVDLLETSLNKEGYRARKIHGGLPQKERFSVMEAFKRGSFRYLIATNVAARGIDIDSVSLVINYDVPFEKESYVHRTGRTGRAGKAGKAITFVNNREKSAIRELERYTGIIIPLAKAPSPDEVKRARNTFYEKLNTAPVRKEKKSANLNKEIMTLYVNGGKKKKLRAPDFVGTLTSIDGIDADDIGIITIQETSTTIDIFNGKGPLALKELKERTVKGKRLKVREARNRS</sequence>
<dbReference type="InterPro" id="IPR028619">
    <property type="entry name" value="DEAD_helicase_DbpA"/>
</dbReference>
<dbReference type="eggNOG" id="COG0513">
    <property type="taxonomic scope" value="Bacteria"/>
</dbReference>
<dbReference type="InterPro" id="IPR027417">
    <property type="entry name" value="P-loop_NTPase"/>
</dbReference>
<dbReference type="GO" id="GO:0005829">
    <property type="term" value="C:cytosol"/>
    <property type="evidence" value="ECO:0007669"/>
    <property type="project" value="TreeGrafter"/>
</dbReference>
<evidence type="ECO:0000256" key="3">
    <source>
        <dbReference type="ARBA" id="ARBA00022806"/>
    </source>
</evidence>
<evidence type="ECO:0000256" key="4">
    <source>
        <dbReference type="ARBA" id="ARBA00022840"/>
    </source>
</evidence>
<evidence type="ECO:0000259" key="7">
    <source>
        <dbReference type="PROSITE" id="PS51192"/>
    </source>
</evidence>
<dbReference type="GO" id="GO:0034458">
    <property type="term" value="F:3'-5' RNA helicase activity"/>
    <property type="evidence" value="ECO:0007669"/>
    <property type="project" value="UniProtKB-UniRule"/>
</dbReference>
<dbReference type="PANTHER" id="PTHR47959:SF1">
    <property type="entry name" value="ATP-DEPENDENT RNA HELICASE DBPA"/>
    <property type="match status" value="1"/>
</dbReference>
<gene>
    <name evidence="5" type="primary">dbpA</name>
    <name evidence="10" type="ordered locus">Bsel_0254</name>
</gene>
<comment type="function">
    <text evidence="5">DEAD-box RNA helicase involved in the assembly of the 50S ribosomal subunit. Has an RNA-dependent ATPase activity, which is specific for 23S rRNA, and a 3' to 5' RNA helicase activity that uses the energy of ATP hydrolysis to destabilize and unwind short rRNA duplexes.</text>
</comment>
<dbReference type="RefSeq" id="WP_013171227.1">
    <property type="nucleotide sequence ID" value="NC_014219.1"/>
</dbReference>
<feature type="domain" description="Helicase C-terminal" evidence="8">
    <location>
        <begin position="231"/>
        <end position="380"/>
    </location>
</feature>
<evidence type="ECO:0000256" key="6">
    <source>
        <dbReference type="PROSITE-ProRule" id="PRU00552"/>
    </source>
</evidence>
<dbReference type="InterPro" id="IPR012677">
    <property type="entry name" value="Nucleotide-bd_a/b_plait_sf"/>
</dbReference>
<dbReference type="HOGENOM" id="CLU_003041_21_1_9"/>
<keyword evidence="5" id="KW-0963">Cytoplasm</keyword>
<dbReference type="KEGG" id="bse:Bsel_0254"/>
<dbReference type="OrthoDB" id="9805696at2"/>
<dbReference type="EMBL" id="CP001791">
    <property type="protein sequence ID" value="ADH97798.1"/>
    <property type="molecule type" value="Genomic_DNA"/>
</dbReference>
<evidence type="ECO:0000313" key="11">
    <source>
        <dbReference type="Proteomes" id="UP000000271"/>
    </source>
</evidence>
<feature type="domain" description="DEAD-box RNA helicase Q" evidence="9">
    <location>
        <begin position="4"/>
        <end position="32"/>
    </location>
</feature>
<dbReference type="PROSITE" id="PS51192">
    <property type="entry name" value="HELICASE_ATP_BIND_1"/>
    <property type="match status" value="1"/>
</dbReference>
<dbReference type="InterPro" id="IPR014014">
    <property type="entry name" value="RNA_helicase_DEAD_Q_motif"/>
</dbReference>
<name>D6XWF6_BACIE</name>
<dbReference type="Proteomes" id="UP000000271">
    <property type="component" value="Chromosome"/>
</dbReference>
<dbReference type="SMART" id="SM00487">
    <property type="entry name" value="DEXDc"/>
    <property type="match status" value="1"/>
</dbReference>
<protein>
    <recommendedName>
        <fullName evidence="5">ATP-dependent RNA helicase DbpA</fullName>
        <ecNumber evidence="5">3.6.4.13</ecNumber>
    </recommendedName>
</protein>
<keyword evidence="2 5" id="KW-0378">Hydrolase</keyword>
<dbReference type="HAMAP" id="MF_00965">
    <property type="entry name" value="DEAD_helicase_DbpA"/>
    <property type="match status" value="1"/>
</dbReference>
<evidence type="ECO:0000259" key="8">
    <source>
        <dbReference type="PROSITE" id="PS51194"/>
    </source>
</evidence>
<comment type="catalytic activity">
    <reaction evidence="5">
        <text>ATP + H2O = ADP + phosphate + H(+)</text>
        <dbReference type="Rhea" id="RHEA:13065"/>
        <dbReference type="ChEBI" id="CHEBI:15377"/>
        <dbReference type="ChEBI" id="CHEBI:15378"/>
        <dbReference type="ChEBI" id="CHEBI:30616"/>
        <dbReference type="ChEBI" id="CHEBI:43474"/>
        <dbReference type="ChEBI" id="CHEBI:456216"/>
        <dbReference type="EC" id="3.6.4.13"/>
    </reaction>
</comment>
<keyword evidence="5" id="KW-0694">RNA-binding</keyword>
<dbReference type="InterPro" id="IPR001650">
    <property type="entry name" value="Helicase_C-like"/>
</dbReference>
<keyword evidence="5" id="KW-0690">Ribosome biogenesis</keyword>
<evidence type="ECO:0000256" key="1">
    <source>
        <dbReference type="ARBA" id="ARBA00022741"/>
    </source>
</evidence>
<keyword evidence="11" id="KW-1185">Reference proteome</keyword>
<feature type="domain" description="Helicase ATP-binding" evidence="7">
    <location>
        <begin position="35"/>
        <end position="205"/>
    </location>
</feature>
<dbReference type="InterPro" id="IPR044742">
    <property type="entry name" value="DEAD/DEAH_RhlB"/>
</dbReference>
<proteinExistence type="inferred from homology"/>
<dbReference type="Pfam" id="PF00270">
    <property type="entry name" value="DEAD"/>
    <property type="match status" value="1"/>
</dbReference>
<dbReference type="AlphaFoldDB" id="D6XWF6"/>
<dbReference type="GO" id="GO:0016887">
    <property type="term" value="F:ATP hydrolysis activity"/>
    <property type="evidence" value="ECO:0007669"/>
    <property type="project" value="RHEA"/>
</dbReference>
<feature type="region of interest" description="Involved in 23S rRNA binding" evidence="5">
    <location>
        <begin position="406"/>
        <end position="483"/>
    </location>
</feature>
<accession>D6XWF6</accession>
<comment type="similarity">
    <text evidence="5">Belongs to the DEAD box helicase family. DbpA subfamily.</text>
</comment>
<dbReference type="STRING" id="439292.Bsel_0254"/>
<comment type="subcellular location">
    <subcellularLocation>
        <location evidence="5">Cytoplasm</location>
    </subcellularLocation>
</comment>
<evidence type="ECO:0000256" key="5">
    <source>
        <dbReference type="HAMAP-Rule" id="MF_00965"/>
    </source>
</evidence>
<dbReference type="GO" id="GO:0005524">
    <property type="term" value="F:ATP binding"/>
    <property type="evidence" value="ECO:0007669"/>
    <property type="project" value="UniProtKB-UniRule"/>
</dbReference>
<comment type="domain">
    <text evidence="5">Contains an N-terminal domain that binds non-specifically to RNA and a C-terminal domain that binds specifically and tightly to hairpin 92 of 23S rRNA.</text>
</comment>
<dbReference type="CDD" id="cd00268">
    <property type="entry name" value="DEADc"/>
    <property type="match status" value="1"/>
</dbReference>
<dbReference type="Pfam" id="PF03880">
    <property type="entry name" value="DbpA"/>
    <property type="match status" value="1"/>
</dbReference>
<dbReference type="GO" id="GO:0003723">
    <property type="term" value="F:RNA binding"/>
    <property type="evidence" value="ECO:0007669"/>
    <property type="project" value="UniProtKB-UniRule"/>
</dbReference>
<reference evidence="10" key="1">
    <citation type="submission" date="2009-10" db="EMBL/GenBank/DDBJ databases">
        <title>Complete sequence of Bacillus selenitireducens MLS10.</title>
        <authorList>
            <consortium name="US DOE Joint Genome Institute"/>
            <person name="Lucas S."/>
            <person name="Copeland A."/>
            <person name="Lapidus A."/>
            <person name="Glavina del Rio T."/>
            <person name="Dalin E."/>
            <person name="Tice H."/>
            <person name="Bruce D."/>
            <person name="Goodwin L."/>
            <person name="Pitluck S."/>
            <person name="Sims D."/>
            <person name="Brettin T."/>
            <person name="Detter J.C."/>
            <person name="Han C."/>
            <person name="Larimer F."/>
            <person name="Land M."/>
            <person name="Hauser L."/>
            <person name="Kyrpides N."/>
            <person name="Ovchinnikova G."/>
            <person name="Stolz J."/>
        </authorList>
    </citation>
    <scope>NUCLEOTIDE SEQUENCE [LARGE SCALE GENOMIC DNA]</scope>
    <source>
        <strain evidence="10">MLS10</strain>
    </source>
</reference>
<dbReference type="Pfam" id="PF00271">
    <property type="entry name" value="Helicase_C"/>
    <property type="match status" value="1"/>
</dbReference>
<keyword evidence="1 5" id="KW-0547">Nucleotide-binding</keyword>
<dbReference type="InterPro" id="IPR011545">
    <property type="entry name" value="DEAD/DEAH_box_helicase_dom"/>
</dbReference>
<dbReference type="SMART" id="SM00490">
    <property type="entry name" value="HELICc"/>
    <property type="match status" value="1"/>
</dbReference>
<dbReference type="InterPro" id="IPR005580">
    <property type="entry name" value="DbpA/CsdA_RNA-bd_dom"/>
</dbReference>
<evidence type="ECO:0000256" key="2">
    <source>
        <dbReference type="ARBA" id="ARBA00022801"/>
    </source>
</evidence>
<dbReference type="SUPFAM" id="SSF52540">
    <property type="entry name" value="P-loop containing nucleoside triphosphate hydrolases"/>
    <property type="match status" value="1"/>
</dbReference>
<dbReference type="EC" id="3.6.4.13" evidence="5"/>
<dbReference type="PROSITE" id="PS51195">
    <property type="entry name" value="Q_MOTIF"/>
    <property type="match status" value="1"/>
</dbReference>
<organism evidence="10 11">
    <name type="scientific">Bacillus selenitireducens (strain ATCC 700615 / DSM 15326 / MLS10)</name>
    <dbReference type="NCBI Taxonomy" id="439292"/>
    <lineage>
        <taxon>Bacteria</taxon>
        <taxon>Bacillati</taxon>
        <taxon>Bacillota</taxon>
        <taxon>Bacilli</taxon>
        <taxon>Bacillales</taxon>
        <taxon>Bacillaceae</taxon>
        <taxon>Salisediminibacterium</taxon>
    </lineage>
</organism>
<evidence type="ECO:0000259" key="9">
    <source>
        <dbReference type="PROSITE" id="PS51195"/>
    </source>
</evidence>
<dbReference type="Gene3D" id="3.30.70.330">
    <property type="match status" value="1"/>
</dbReference>
<evidence type="ECO:0000313" key="10">
    <source>
        <dbReference type="EMBL" id="ADH97798.1"/>
    </source>
</evidence>